<protein>
    <submittedName>
        <fullName evidence="2">Alpha/beta hydrolase</fullName>
    </submittedName>
</protein>
<dbReference type="EMBL" id="BMKQ01000001">
    <property type="protein sequence ID" value="GGF39637.1"/>
    <property type="molecule type" value="Genomic_DNA"/>
</dbReference>
<dbReference type="Pfam" id="PF00561">
    <property type="entry name" value="Abhydrolase_1"/>
    <property type="match status" value="1"/>
</dbReference>
<sequence length="313" mass="33233">MRTVSARPAPSWREPSSYDVTAHDGTVLRAWSNAPGPDDRPTVLLCNGLGTNPWFWPTLLDPACPVRVISWNHRGTGGSQRPDDPSHISQEWFASDAVAVMDDAGVDACPVMGWSIGVNTMYELTVTHPARVTGLLAVAGVPGDTFSSMLAPLRVPPLVAKRLMVGLAQSAALLGMPVGAVVSHLPVGPRTTRTLTHSGFLLPVPDPALAQRAIAAFLTTPVGWYARLALASSLHGRVSLSAVDVPCDFVAGRYDVLAGAATMRSAAERIDGATYLEVDSSHFLPQERPDVVRDRLDLLLARVGTPYAGPHAS</sequence>
<keyword evidence="2" id="KW-0378">Hydrolase</keyword>
<dbReference type="GO" id="GO:0004806">
    <property type="term" value="F:triacylglycerol lipase activity"/>
    <property type="evidence" value="ECO:0007669"/>
    <property type="project" value="TreeGrafter"/>
</dbReference>
<dbReference type="InterPro" id="IPR000073">
    <property type="entry name" value="AB_hydrolase_1"/>
</dbReference>
<dbReference type="Gene3D" id="3.40.50.1820">
    <property type="entry name" value="alpha/beta hydrolase"/>
    <property type="match status" value="1"/>
</dbReference>
<dbReference type="GO" id="GO:0046503">
    <property type="term" value="P:glycerolipid catabolic process"/>
    <property type="evidence" value="ECO:0007669"/>
    <property type="project" value="TreeGrafter"/>
</dbReference>
<reference evidence="2" key="2">
    <citation type="submission" date="2020-09" db="EMBL/GenBank/DDBJ databases">
        <authorList>
            <person name="Sun Q."/>
            <person name="Zhou Y."/>
        </authorList>
    </citation>
    <scope>NUCLEOTIDE SEQUENCE</scope>
    <source>
        <strain evidence="2">CGMCC 1.16067</strain>
    </source>
</reference>
<evidence type="ECO:0000313" key="2">
    <source>
        <dbReference type="EMBL" id="GGF39637.1"/>
    </source>
</evidence>
<accession>A0A917BEI0</accession>
<evidence type="ECO:0000259" key="1">
    <source>
        <dbReference type="Pfam" id="PF00561"/>
    </source>
</evidence>
<organism evidence="2 3">
    <name type="scientific">Marmoricola endophyticus</name>
    <dbReference type="NCBI Taxonomy" id="2040280"/>
    <lineage>
        <taxon>Bacteria</taxon>
        <taxon>Bacillati</taxon>
        <taxon>Actinomycetota</taxon>
        <taxon>Actinomycetes</taxon>
        <taxon>Propionibacteriales</taxon>
        <taxon>Nocardioidaceae</taxon>
        <taxon>Marmoricola</taxon>
    </lineage>
</organism>
<keyword evidence="3" id="KW-1185">Reference proteome</keyword>
<name>A0A917BEI0_9ACTN</name>
<evidence type="ECO:0000313" key="3">
    <source>
        <dbReference type="Proteomes" id="UP000649179"/>
    </source>
</evidence>
<dbReference type="SUPFAM" id="SSF53474">
    <property type="entry name" value="alpha/beta-Hydrolases"/>
    <property type="match status" value="1"/>
</dbReference>
<feature type="domain" description="AB hydrolase-1" evidence="1">
    <location>
        <begin position="41"/>
        <end position="142"/>
    </location>
</feature>
<dbReference type="InterPro" id="IPR029058">
    <property type="entry name" value="AB_hydrolase_fold"/>
</dbReference>
<dbReference type="PANTHER" id="PTHR43433:SF5">
    <property type="entry name" value="AB HYDROLASE-1 DOMAIN-CONTAINING PROTEIN"/>
    <property type="match status" value="1"/>
</dbReference>
<gene>
    <name evidence="2" type="ORF">GCM10011519_11600</name>
</gene>
<dbReference type="RefSeq" id="WP_229660634.1">
    <property type="nucleotide sequence ID" value="NZ_BMKQ01000001.1"/>
</dbReference>
<comment type="caution">
    <text evidence="2">The sequence shown here is derived from an EMBL/GenBank/DDBJ whole genome shotgun (WGS) entry which is preliminary data.</text>
</comment>
<reference evidence="2" key="1">
    <citation type="journal article" date="2014" name="Int. J. Syst. Evol. Microbiol.">
        <title>Complete genome sequence of Corynebacterium casei LMG S-19264T (=DSM 44701T), isolated from a smear-ripened cheese.</title>
        <authorList>
            <consortium name="US DOE Joint Genome Institute (JGI-PGF)"/>
            <person name="Walter F."/>
            <person name="Albersmeier A."/>
            <person name="Kalinowski J."/>
            <person name="Ruckert C."/>
        </authorList>
    </citation>
    <scope>NUCLEOTIDE SEQUENCE</scope>
    <source>
        <strain evidence="2">CGMCC 1.16067</strain>
    </source>
</reference>
<dbReference type="Proteomes" id="UP000649179">
    <property type="component" value="Unassembled WGS sequence"/>
</dbReference>
<proteinExistence type="predicted"/>
<dbReference type="PANTHER" id="PTHR43433">
    <property type="entry name" value="HYDROLASE, ALPHA/BETA FOLD FAMILY PROTEIN"/>
    <property type="match status" value="1"/>
</dbReference>
<dbReference type="InterPro" id="IPR050471">
    <property type="entry name" value="AB_hydrolase"/>
</dbReference>
<dbReference type="AlphaFoldDB" id="A0A917BEI0"/>